<feature type="compositionally biased region" description="Basic residues" evidence="1">
    <location>
        <begin position="100"/>
        <end position="112"/>
    </location>
</feature>
<accession>A0A7T8GSX5</accession>
<dbReference type="EMBL" id="CP045901">
    <property type="protein sequence ID" value="QQP37190.1"/>
    <property type="molecule type" value="Genomic_DNA"/>
</dbReference>
<feature type="compositionally biased region" description="Basic and acidic residues" evidence="1">
    <location>
        <begin position="113"/>
        <end position="130"/>
    </location>
</feature>
<evidence type="ECO:0000313" key="2">
    <source>
        <dbReference type="EMBL" id="QQP37190.1"/>
    </source>
</evidence>
<feature type="compositionally biased region" description="Basic and acidic residues" evidence="1">
    <location>
        <begin position="56"/>
        <end position="72"/>
    </location>
</feature>
<dbReference type="AlphaFoldDB" id="A0A7T8GSX5"/>
<dbReference type="OrthoDB" id="5973987at2759"/>
<reference evidence="3" key="1">
    <citation type="submission" date="2021-01" db="EMBL/GenBank/DDBJ databases">
        <title>Caligus Genome Assembly.</title>
        <authorList>
            <person name="Gallardo-Escarate C."/>
        </authorList>
    </citation>
    <scope>NUCLEOTIDE SEQUENCE [LARGE SCALE GENOMIC DNA]</scope>
</reference>
<proteinExistence type="predicted"/>
<evidence type="ECO:0000313" key="3">
    <source>
        <dbReference type="Proteomes" id="UP000595437"/>
    </source>
</evidence>
<gene>
    <name evidence="2" type="ORF">FKW44_017387</name>
</gene>
<name>A0A7T8GSX5_CALRO</name>
<feature type="non-terminal residue" evidence="2">
    <location>
        <position position="1"/>
    </location>
</feature>
<evidence type="ECO:0000256" key="1">
    <source>
        <dbReference type="SAM" id="MobiDB-lite"/>
    </source>
</evidence>
<feature type="non-terminal residue" evidence="2">
    <location>
        <position position="130"/>
    </location>
</feature>
<dbReference type="Proteomes" id="UP000595437">
    <property type="component" value="Chromosome 12"/>
</dbReference>
<keyword evidence="3" id="KW-1185">Reference proteome</keyword>
<sequence>SSNDAILNSSTSSNNANNIKNSSDPRKRFPASGSSDEDPYSLTPSGSSGSSGKGNRSREELATRIPPGEKEYYGPQNWAKHHIRQLPDYSDDMGDENTLSKKRNTRLKNARHKSTDSERTGRKPMEQSNL</sequence>
<feature type="compositionally biased region" description="Low complexity" evidence="1">
    <location>
        <begin position="8"/>
        <end position="22"/>
    </location>
</feature>
<organism evidence="2 3">
    <name type="scientific">Caligus rogercresseyi</name>
    <name type="common">Sea louse</name>
    <dbReference type="NCBI Taxonomy" id="217165"/>
    <lineage>
        <taxon>Eukaryota</taxon>
        <taxon>Metazoa</taxon>
        <taxon>Ecdysozoa</taxon>
        <taxon>Arthropoda</taxon>
        <taxon>Crustacea</taxon>
        <taxon>Multicrustacea</taxon>
        <taxon>Hexanauplia</taxon>
        <taxon>Copepoda</taxon>
        <taxon>Siphonostomatoida</taxon>
        <taxon>Caligidae</taxon>
        <taxon>Caligus</taxon>
    </lineage>
</organism>
<feature type="region of interest" description="Disordered" evidence="1">
    <location>
        <begin position="1"/>
        <end position="130"/>
    </location>
</feature>
<protein>
    <submittedName>
        <fullName evidence="2">AGAP007416PAlike</fullName>
    </submittedName>
</protein>